<dbReference type="EMBL" id="MT142386">
    <property type="protein sequence ID" value="QJA79581.1"/>
    <property type="molecule type" value="Genomic_DNA"/>
</dbReference>
<proteinExistence type="predicted"/>
<reference evidence="1" key="1">
    <citation type="submission" date="2020-03" db="EMBL/GenBank/DDBJ databases">
        <title>The deep terrestrial virosphere.</title>
        <authorList>
            <person name="Holmfeldt K."/>
            <person name="Nilsson E."/>
            <person name="Simone D."/>
            <person name="Lopez-Fernandez M."/>
            <person name="Wu X."/>
            <person name="de Brujin I."/>
            <person name="Lundin D."/>
            <person name="Andersson A."/>
            <person name="Bertilsson S."/>
            <person name="Dopson M."/>
        </authorList>
    </citation>
    <scope>NUCLEOTIDE SEQUENCE</scope>
    <source>
        <strain evidence="1">MM415A00866</strain>
    </source>
</reference>
<protein>
    <submittedName>
        <fullName evidence="1">Uncharacterized protein</fullName>
    </submittedName>
</protein>
<dbReference type="AlphaFoldDB" id="A0A6M3KD82"/>
<name>A0A6M3KD82_9ZZZZ</name>
<evidence type="ECO:0000313" key="1">
    <source>
        <dbReference type="EMBL" id="QJA79581.1"/>
    </source>
</evidence>
<sequence>MKAIQHYSKDTESWEYKYSYPMGDEEAKTELKQQRRWARDDDRDDKYRIVEVEYRG</sequence>
<gene>
    <name evidence="1" type="ORF">MM415A00866_0024</name>
</gene>
<accession>A0A6M3KD82</accession>
<organism evidence="1">
    <name type="scientific">viral metagenome</name>
    <dbReference type="NCBI Taxonomy" id="1070528"/>
    <lineage>
        <taxon>unclassified sequences</taxon>
        <taxon>metagenomes</taxon>
        <taxon>organismal metagenomes</taxon>
    </lineage>
</organism>